<keyword evidence="3 5" id="KW-0732">Signal</keyword>
<feature type="domain" description="MucB/RseB C-terminal" evidence="7">
    <location>
        <begin position="228"/>
        <end position="322"/>
    </location>
</feature>
<gene>
    <name evidence="8" type="ORF">HKT17_07320</name>
</gene>
<dbReference type="RefSeq" id="WP_171098965.1">
    <property type="nucleotide sequence ID" value="NZ_CP053084.1"/>
</dbReference>
<evidence type="ECO:0000259" key="7">
    <source>
        <dbReference type="Pfam" id="PF17188"/>
    </source>
</evidence>
<keyword evidence="4" id="KW-0574">Periplasm</keyword>
<evidence type="ECO:0000256" key="5">
    <source>
        <dbReference type="SAM" id="SignalP"/>
    </source>
</evidence>
<dbReference type="Gene3D" id="3.30.200.100">
    <property type="entry name" value="MucB/RseB, C-terminal domain"/>
    <property type="match status" value="1"/>
</dbReference>
<dbReference type="CDD" id="cd16327">
    <property type="entry name" value="RseB"/>
    <property type="match status" value="1"/>
</dbReference>
<name>A0ABX6N562_9BURK</name>
<evidence type="ECO:0000256" key="1">
    <source>
        <dbReference type="ARBA" id="ARBA00004418"/>
    </source>
</evidence>
<evidence type="ECO:0000313" key="9">
    <source>
        <dbReference type="Proteomes" id="UP000501130"/>
    </source>
</evidence>
<evidence type="ECO:0000256" key="2">
    <source>
        <dbReference type="ARBA" id="ARBA00008150"/>
    </source>
</evidence>
<dbReference type="InterPro" id="IPR033436">
    <property type="entry name" value="MucB/RseB_C"/>
</dbReference>
<proteinExistence type="inferred from homology"/>
<sequence>MKMYRPFHFAKHVATGVLLASVALTAQADQSLWSLVWASHDQAKFLSYSGLLITESGKHSQTSKLLHQATAGSEFEVLERLDGQPAKWIRHNDQIQCVIPDRKMILTERRHTSIAFPRVLAGADGSNSLEKLYTISEMPGRRVAGRAVRVLKLTPKDDLRYEYRLYVDRENKLLMRSELYSPQGEVLENVGFKEISFEPALIENPSLVKAGPGWRTSSTEVRTLTSDELSYDLPDLAFGFKKADTVCRVKSKDDQIHQTVYSDGLSTLSVFIQKVQANHSMPQVPMSHGAVMSKSETQGQHLVTVLGEVPEKTLGLFLKSVRWKSQ</sequence>
<dbReference type="Pfam" id="PF03888">
    <property type="entry name" value="MucB_RseB"/>
    <property type="match status" value="1"/>
</dbReference>
<dbReference type="Pfam" id="PF17188">
    <property type="entry name" value="MucB_RseB_C"/>
    <property type="match status" value="1"/>
</dbReference>
<evidence type="ECO:0008006" key="10">
    <source>
        <dbReference type="Google" id="ProtNLM"/>
    </source>
</evidence>
<feature type="signal peptide" evidence="5">
    <location>
        <begin position="1"/>
        <end position="28"/>
    </location>
</feature>
<dbReference type="InterPro" id="IPR033434">
    <property type="entry name" value="MucB/RseB_N"/>
</dbReference>
<feature type="domain" description="MucB/RseB N-terminal" evidence="6">
    <location>
        <begin position="42"/>
        <end position="200"/>
    </location>
</feature>
<evidence type="ECO:0000256" key="4">
    <source>
        <dbReference type="ARBA" id="ARBA00022764"/>
    </source>
</evidence>
<dbReference type="PANTHER" id="PTHR38782:SF1">
    <property type="entry name" value="SIGMA-E FACTOR REGULATORY PROTEIN RSEB"/>
    <property type="match status" value="1"/>
</dbReference>
<dbReference type="Gene3D" id="2.50.20.10">
    <property type="entry name" value="Lipoprotein localisation LolA/LolB/LppX"/>
    <property type="match status" value="1"/>
</dbReference>
<evidence type="ECO:0000313" key="8">
    <source>
        <dbReference type="EMBL" id="QJR29535.1"/>
    </source>
</evidence>
<organism evidence="8 9">
    <name type="scientific">Limnobacter profundi</name>
    <dbReference type="NCBI Taxonomy" id="2732163"/>
    <lineage>
        <taxon>Bacteria</taxon>
        <taxon>Pseudomonadati</taxon>
        <taxon>Pseudomonadota</taxon>
        <taxon>Betaproteobacteria</taxon>
        <taxon>Burkholderiales</taxon>
        <taxon>Burkholderiaceae</taxon>
        <taxon>Limnobacter</taxon>
    </lineage>
</organism>
<keyword evidence="9" id="KW-1185">Reference proteome</keyword>
<comment type="subcellular location">
    <subcellularLocation>
        <location evidence="1">Periplasm</location>
    </subcellularLocation>
</comment>
<dbReference type="Proteomes" id="UP000501130">
    <property type="component" value="Chromosome"/>
</dbReference>
<dbReference type="PIRSF" id="PIRSF005427">
    <property type="entry name" value="RseB"/>
    <property type="match status" value="1"/>
</dbReference>
<evidence type="ECO:0000256" key="3">
    <source>
        <dbReference type="ARBA" id="ARBA00022729"/>
    </source>
</evidence>
<reference evidence="8 9" key="1">
    <citation type="submission" date="2020-05" db="EMBL/GenBank/DDBJ databases">
        <title>Compete genome of Limnobacter sp. SAORIC-580.</title>
        <authorList>
            <person name="Song J."/>
            <person name="Cho J.-C."/>
        </authorList>
    </citation>
    <scope>NUCLEOTIDE SEQUENCE [LARGE SCALE GENOMIC DNA]</scope>
    <source>
        <strain evidence="8 9">SAORIC-580</strain>
    </source>
</reference>
<evidence type="ECO:0000259" key="6">
    <source>
        <dbReference type="Pfam" id="PF03888"/>
    </source>
</evidence>
<protein>
    <recommendedName>
        <fullName evidence="10">Transcriptional regulator</fullName>
    </recommendedName>
</protein>
<dbReference type="InterPro" id="IPR038484">
    <property type="entry name" value="MucB/RseB_C_sf"/>
</dbReference>
<dbReference type="EMBL" id="CP053084">
    <property type="protein sequence ID" value="QJR29535.1"/>
    <property type="molecule type" value="Genomic_DNA"/>
</dbReference>
<feature type="chain" id="PRO_5047427159" description="Transcriptional regulator" evidence="5">
    <location>
        <begin position="29"/>
        <end position="326"/>
    </location>
</feature>
<dbReference type="PANTHER" id="PTHR38782">
    <property type="match status" value="1"/>
</dbReference>
<dbReference type="InterPro" id="IPR005588">
    <property type="entry name" value="MucB_RseB"/>
</dbReference>
<accession>A0ABX6N562</accession>
<comment type="similarity">
    <text evidence="2">Belongs to the RseB family.</text>
</comment>